<dbReference type="InterPro" id="IPR006311">
    <property type="entry name" value="TAT_signal"/>
</dbReference>
<evidence type="ECO:0000256" key="5">
    <source>
        <dbReference type="RuleBase" id="RU366062"/>
    </source>
</evidence>
<dbReference type="Gene3D" id="3.50.50.60">
    <property type="entry name" value="FAD/NAD(P)-binding domain"/>
    <property type="match status" value="1"/>
</dbReference>
<dbReference type="Proteomes" id="UP000271003">
    <property type="component" value="Chromosome"/>
</dbReference>
<dbReference type="RefSeq" id="WP_120176708.1">
    <property type="nucleotide sequence ID" value="NZ_AP018786.1"/>
</dbReference>
<comment type="similarity">
    <text evidence="5">Belongs to the FAD-dependent oxidoreductase 2 family. FRD/SDH subfamily.</text>
</comment>
<comment type="cofactor">
    <cofactor evidence="1">
        <name>FAD</name>
        <dbReference type="ChEBI" id="CHEBI:57692"/>
    </cofactor>
</comment>
<evidence type="ECO:0000259" key="6">
    <source>
        <dbReference type="Pfam" id="PF00890"/>
    </source>
</evidence>
<dbReference type="EMBL" id="AP018786">
    <property type="protein sequence ID" value="BBF23060.1"/>
    <property type="molecule type" value="Genomic_DNA"/>
</dbReference>
<dbReference type="PANTHER" id="PTHR43400">
    <property type="entry name" value="FUMARATE REDUCTASE"/>
    <property type="match status" value="1"/>
</dbReference>
<dbReference type="InterPro" id="IPR003953">
    <property type="entry name" value="FAD-dep_OxRdtase_2_FAD-bd"/>
</dbReference>
<dbReference type="Pfam" id="PF00890">
    <property type="entry name" value="FAD_binding_2"/>
    <property type="match status" value="1"/>
</dbReference>
<dbReference type="OrthoDB" id="9813348at2"/>
<gene>
    <name evidence="7" type="ORF">SUTMEG_09510</name>
</gene>
<dbReference type="GO" id="GO:0016491">
    <property type="term" value="F:oxidoreductase activity"/>
    <property type="evidence" value="ECO:0007669"/>
    <property type="project" value="UniProtKB-KW"/>
</dbReference>
<organism evidence="7 8">
    <name type="scientific">Sutterella megalosphaeroides</name>
    <dbReference type="NCBI Taxonomy" id="2494234"/>
    <lineage>
        <taxon>Bacteria</taxon>
        <taxon>Pseudomonadati</taxon>
        <taxon>Pseudomonadota</taxon>
        <taxon>Betaproteobacteria</taxon>
        <taxon>Burkholderiales</taxon>
        <taxon>Sutterellaceae</taxon>
        <taxon>Sutterella</taxon>
    </lineage>
</organism>
<accession>A0A2Z6IAX5</accession>
<keyword evidence="2 5" id="KW-0285">Flavoprotein</keyword>
<keyword evidence="4 5" id="KW-0560">Oxidoreductase</keyword>
<protein>
    <submittedName>
        <fullName evidence="7">Flavocytochrome c</fullName>
    </submittedName>
</protein>
<reference evidence="7 8" key="1">
    <citation type="journal article" date="2018" name="Int. J. Syst. Evol. Microbiol.">
        <title>Mesosutterella multiformis gen. nov., sp. nov., a member of the family Sutterellaceae and Sutterella megalosphaeroides sp. nov., isolated from human faeces.</title>
        <authorList>
            <person name="Sakamoto M."/>
            <person name="Ikeyama N."/>
            <person name="Kunihiro T."/>
            <person name="Iino T."/>
            <person name="Yuki M."/>
            <person name="Ohkuma M."/>
        </authorList>
    </citation>
    <scope>NUCLEOTIDE SEQUENCE [LARGE SCALE GENOMIC DNA]</scope>
    <source>
        <strain evidence="7 8">6FBBBH3</strain>
    </source>
</reference>
<name>A0A2Z6IAX5_9BURK</name>
<dbReference type="PROSITE" id="PS51318">
    <property type="entry name" value="TAT"/>
    <property type="match status" value="1"/>
</dbReference>
<evidence type="ECO:0000313" key="7">
    <source>
        <dbReference type="EMBL" id="BBF23060.1"/>
    </source>
</evidence>
<keyword evidence="3 5" id="KW-0274">FAD</keyword>
<dbReference type="SUPFAM" id="SSF51905">
    <property type="entry name" value="FAD/NAD(P)-binding domain"/>
    <property type="match status" value="1"/>
</dbReference>
<dbReference type="InterPro" id="IPR036188">
    <property type="entry name" value="FAD/NAD-bd_sf"/>
</dbReference>
<proteinExistence type="inferred from homology"/>
<sequence>MTQISRRSLFGTAGAGALSLGLGGFVSTVSAAEAKNINWNETTGFLIVGTGFAGLAAALEAHGLGMKKEDILILEKMPTPGGNSIINGGAVAAAGTDMQEKDGIKDNADLLYADILKAGGGLAHPSLARRIADESVENFYWLRDKIGVKFKAVTFHGGHSVKRSHAVTNNSGSGFINPMLAKLKEYGIEPRLRTKVEELIVNDKGCVLGVKARTGYRFGREDSGKVTYIRATKGVLLASGGFSNNVKMRMSHDPRLTADFTSTNHPGATGEMIQEAQMIGANTIQMDWIQMGPWTSPDEKGFGVAPLFVESALGYGPMIDPVTAKRFIQESGNRKVRADAIVAMGHPAVIYTTEENARTAIIGKNMTEELYERALKNGVVKKYDTLKAMADDLKIPYAELEKTNNTFNQYIKDQKDPDFGCMMFENAKPNVKGPFLAVRLWPRVHHCMGGLEINDKAQVLNVFGDPINGLYAAGEVTGGVHGMVRLGTVAVADCMIFGRVAARTANEFKGC</sequence>
<dbReference type="Gene3D" id="3.90.700.10">
    <property type="entry name" value="Succinate dehydrogenase/fumarate reductase flavoprotein, catalytic domain"/>
    <property type="match status" value="1"/>
</dbReference>
<dbReference type="SUPFAM" id="SSF56425">
    <property type="entry name" value="Succinate dehydrogenase/fumarate reductase flavoprotein, catalytic domain"/>
    <property type="match status" value="1"/>
</dbReference>
<keyword evidence="8" id="KW-1185">Reference proteome</keyword>
<dbReference type="NCBIfam" id="TIGR01813">
    <property type="entry name" value="flavo_cyto_c"/>
    <property type="match status" value="1"/>
</dbReference>
<dbReference type="InterPro" id="IPR010960">
    <property type="entry name" value="Flavocytochrome_c"/>
</dbReference>
<evidence type="ECO:0000256" key="4">
    <source>
        <dbReference type="ARBA" id="ARBA00023002"/>
    </source>
</evidence>
<evidence type="ECO:0000256" key="3">
    <source>
        <dbReference type="ARBA" id="ARBA00022827"/>
    </source>
</evidence>
<feature type="domain" description="FAD-dependent oxidoreductase 2 FAD-binding" evidence="6">
    <location>
        <begin position="46"/>
        <end position="489"/>
    </location>
</feature>
<dbReference type="PANTHER" id="PTHR43400:SF7">
    <property type="entry name" value="FAD-DEPENDENT OXIDOREDUCTASE 2 FAD BINDING DOMAIN-CONTAINING PROTEIN"/>
    <property type="match status" value="1"/>
</dbReference>
<dbReference type="AlphaFoldDB" id="A0A2Z6IAX5"/>
<evidence type="ECO:0000256" key="2">
    <source>
        <dbReference type="ARBA" id="ARBA00022630"/>
    </source>
</evidence>
<dbReference type="GO" id="GO:0010181">
    <property type="term" value="F:FMN binding"/>
    <property type="evidence" value="ECO:0007669"/>
    <property type="project" value="InterPro"/>
</dbReference>
<evidence type="ECO:0000256" key="1">
    <source>
        <dbReference type="ARBA" id="ARBA00001974"/>
    </source>
</evidence>
<dbReference type="InterPro" id="IPR027477">
    <property type="entry name" value="Succ_DH/fumarate_Rdtase_cat_sf"/>
</dbReference>
<evidence type="ECO:0000313" key="8">
    <source>
        <dbReference type="Proteomes" id="UP000271003"/>
    </source>
</evidence>
<dbReference type="KEGG" id="sutt:SUTMEG_09510"/>
<dbReference type="InterPro" id="IPR050315">
    <property type="entry name" value="FAD-oxidoreductase_2"/>
</dbReference>